<dbReference type="EMBL" id="BAAARK010000078">
    <property type="protein sequence ID" value="GAA2694901.1"/>
    <property type="molecule type" value="Genomic_DNA"/>
</dbReference>
<comment type="caution">
    <text evidence="2">The sequence shown here is derived from an EMBL/GenBank/DDBJ whole genome shotgun (WGS) entry which is preliminary data.</text>
</comment>
<dbReference type="InterPro" id="IPR043917">
    <property type="entry name" value="DUF5753"/>
</dbReference>
<gene>
    <name evidence="2" type="ORF">GCM10009864_82210</name>
</gene>
<evidence type="ECO:0000313" key="3">
    <source>
        <dbReference type="Proteomes" id="UP001500994"/>
    </source>
</evidence>
<name>A0ABN3T6F3_9ACTN</name>
<protein>
    <submittedName>
        <fullName evidence="2">Helix-turn-helix transcriptional regulator</fullName>
    </submittedName>
</protein>
<feature type="domain" description="DUF5753" evidence="1">
    <location>
        <begin position="82"/>
        <end position="273"/>
    </location>
</feature>
<dbReference type="Pfam" id="PF13560">
    <property type="entry name" value="HTH_31"/>
    <property type="match status" value="1"/>
</dbReference>
<sequence length="280" mass="31425">MLKQHRGGTSQADVVAAVPQFGSGPTLSRYENAGVEMKPEKVDALLRYYGAPDEDREEALDCLARAKESPGWTPPAGSSEAFRALFAMESQAKTIKVYQESNVPGMLQTRGYAKALMETFSRTQHDGGQRLKRQKELEERLEFRMRRQTLLDGDHAPLYQAVIGEGALSLHRGGPLVHREQLRYLQNVAENKPRIHLRILRGSAGSAGSALHNAMTLIQPFDEEEGRMIYLENRNRGGELITDEREIEAYMASLDDLWVDACDKTETMELLQQHIDELSG</sequence>
<keyword evidence="3" id="KW-1185">Reference proteome</keyword>
<dbReference type="Proteomes" id="UP001500994">
    <property type="component" value="Unassembled WGS sequence"/>
</dbReference>
<accession>A0ABN3T6F3</accession>
<evidence type="ECO:0000313" key="2">
    <source>
        <dbReference type="EMBL" id="GAA2694901.1"/>
    </source>
</evidence>
<dbReference type="RefSeq" id="WP_344585213.1">
    <property type="nucleotide sequence ID" value="NZ_BAAARK010000078.1"/>
</dbReference>
<reference evidence="2 3" key="1">
    <citation type="journal article" date="2019" name="Int. J. Syst. Evol. Microbiol.">
        <title>The Global Catalogue of Microorganisms (GCM) 10K type strain sequencing project: providing services to taxonomists for standard genome sequencing and annotation.</title>
        <authorList>
            <consortium name="The Broad Institute Genomics Platform"/>
            <consortium name="The Broad Institute Genome Sequencing Center for Infectious Disease"/>
            <person name="Wu L."/>
            <person name="Ma J."/>
        </authorList>
    </citation>
    <scope>NUCLEOTIDE SEQUENCE [LARGE SCALE GENOMIC DNA]</scope>
    <source>
        <strain evidence="2 3">JCM 16374</strain>
    </source>
</reference>
<organism evidence="2 3">
    <name type="scientific">Streptomyces lunalinharesii</name>
    <dbReference type="NCBI Taxonomy" id="333384"/>
    <lineage>
        <taxon>Bacteria</taxon>
        <taxon>Bacillati</taxon>
        <taxon>Actinomycetota</taxon>
        <taxon>Actinomycetes</taxon>
        <taxon>Kitasatosporales</taxon>
        <taxon>Streptomycetaceae</taxon>
        <taxon>Streptomyces</taxon>
    </lineage>
</organism>
<evidence type="ECO:0000259" key="1">
    <source>
        <dbReference type="Pfam" id="PF19054"/>
    </source>
</evidence>
<dbReference type="Pfam" id="PF19054">
    <property type="entry name" value="DUF5753"/>
    <property type="match status" value="1"/>
</dbReference>
<proteinExistence type="predicted"/>